<dbReference type="Ensembl" id="ENSCSAVT00000003105.1">
    <property type="protein sequence ID" value="ENSCSAVP00000003059.1"/>
    <property type="gene ID" value="ENSCSAVG00000001815.1"/>
</dbReference>
<name>H2YCL1_CIOSA</name>
<reference evidence="1" key="2">
    <citation type="submission" date="2025-08" db="UniProtKB">
        <authorList>
            <consortium name="Ensembl"/>
        </authorList>
    </citation>
    <scope>IDENTIFICATION</scope>
</reference>
<dbReference type="InParanoid" id="H2YCL1"/>
<evidence type="ECO:0000313" key="1">
    <source>
        <dbReference type="Ensembl" id="ENSCSAVP00000003059.1"/>
    </source>
</evidence>
<keyword evidence="2" id="KW-1185">Reference proteome</keyword>
<evidence type="ECO:0000313" key="2">
    <source>
        <dbReference type="Proteomes" id="UP000007875"/>
    </source>
</evidence>
<proteinExistence type="predicted"/>
<organism evidence="1 2">
    <name type="scientific">Ciona savignyi</name>
    <name type="common">Pacific transparent sea squirt</name>
    <dbReference type="NCBI Taxonomy" id="51511"/>
    <lineage>
        <taxon>Eukaryota</taxon>
        <taxon>Metazoa</taxon>
        <taxon>Chordata</taxon>
        <taxon>Tunicata</taxon>
        <taxon>Ascidiacea</taxon>
        <taxon>Phlebobranchia</taxon>
        <taxon>Cionidae</taxon>
        <taxon>Ciona</taxon>
    </lineage>
</organism>
<dbReference type="AlphaFoldDB" id="H2YCL1"/>
<reference evidence="2" key="1">
    <citation type="submission" date="2003-08" db="EMBL/GenBank/DDBJ databases">
        <authorList>
            <person name="Birren B."/>
            <person name="Nusbaum C."/>
            <person name="Abebe A."/>
            <person name="Abouelleil A."/>
            <person name="Adekoya E."/>
            <person name="Ait-zahra M."/>
            <person name="Allen N."/>
            <person name="Allen T."/>
            <person name="An P."/>
            <person name="Anderson M."/>
            <person name="Anderson S."/>
            <person name="Arachchi H."/>
            <person name="Armbruster J."/>
            <person name="Bachantsang P."/>
            <person name="Baldwin J."/>
            <person name="Barry A."/>
            <person name="Bayul T."/>
            <person name="Blitshsteyn B."/>
            <person name="Bloom T."/>
            <person name="Blye J."/>
            <person name="Boguslavskiy L."/>
            <person name="Borowsky M."/>
            <person name="Boukhgalter B."/>
            <person name="Brunache A."/>
            <person name="Butler J."/>
            <person name="Calixte N."/>
            <person name="Calvo S."/>
            <person name="Camarata J."/>
            <person name="Campo K."/>
            <person name="Chang J."/>
            <person name="Cheshatsang Y."/>
            <person name="Citroen M."/>
            <person name="Collymore A."/>
            <person name="Considine T."/>
            <person name="Cook A."/>
            <person name="Cooke P."/>
            <person name="Corum B."/>
            <person name="Cuomo C."/>
            <person name="David R."/>
            <person name="Dawoe T."/>
            <person name="Degray S."/>
            <person name="Dodge S."/>
            <person name="Dooley K."/>
            <person name="Dorje P."/>
            <person name="Dorjee K."/>
            <person name="Dorris L."/>
            <person name="Duffey N."/>
            <person name="Dupes A."/>
            <person name="Elkins T."/>
            <person name="Engels R."/>
            <person name="Erickson J."/>
            <person name="Farina A."/>
            <person name="Faro S."/>
            <person name="Ferreira P."/>
            <person name="Fischer H."/>
            <person name="Fitzgerald M."/>
            <person name="Foley K."/>
            <person name="Gage D."/>
            <person name="Galagan J."/>
            <person name="Gearin G."/>
            <person name="Gnerre S."/>
            <person name="Gnirke A."/>
            <person name="Goyette A."/>
            <person name="Graham J."/>
            <person name="Grandbois E."/>
            <person name="Gyaltsen K."/>
            <person name="Hafez N."/>
            <person name="Hagopian D."/>
            <person name="Hagos B."/>
            <person name="Hall J."/>
            <person name="Hatcher B."/>
            <person name="Heller A."/>
            <person name="Higgins H."/>
            <person name="Honan T."/>
            <person name="Horn A."/>
            <person name="Houde N."/>
            <person name="Hughes L."/>
            <person name="Hulme W."/>
            <person name="Husby E."/>
            <person name="Iliev I."/>
            <person name="Jaffe D."/>
            <person name="Jones C."/>
            <person name="Kamal M."/>
            <person name="Kamat A."/>
            <person name="Kamvysselis M."/>
            <person name="Karlsson E."/>
            <person name="Kells C."/>
            <person name="Kieu A."/>
            <person name="Kisner P."/>
            <person name="Kodira C."/>
            <person name="Kulbokas E."/>
            <person name="Labutti K."/>
            <person name="Lama D."/>
            <person name="Landers T."/>
            <person name="Leger J."/>
            <person name="Levine S."/>
            <person name="Lewis D."/>
            <person name="Lewis T."/>
            <person name="Lindblad-toh K."/>
            <person name="Liu X."/>
            <person name="Lokyitsang T."/>
            <person name="Lokyitsang Y."/>
            <person name="Lucien O."/>
            <person name="Lui A."/>
            <person name="Ma L.J."/>
            <person name="Mabbitt R."/>
            <person name="Macdonald J."/>
            <person name="Maclean C."/>
            <person name="Major J."/>
            <person name="Manning J."/>
            <person name="Marabella R."/>
            <person name="Maru K."/>
            <person name="Matthews C."/>
            <person name="Mauceli E."/>
            <person name="Mccarthy M."/>
            <person name="Mcdonough S."/>
            <person name="Mcghee T."/>
            <person name="Meldrim J."/>
            <person name="Meneus L."/>
            <person name="Mesirov J."/>
            <person name="Mihalev A."/>
            <person name="Mihova T."/>
            <person name="Mikkelsen T."/>
            <person name="Mlenga V."/>
            <person name="Moru K."/>
            <person name="Mozes J."/>
            <person name="Mulrain L."/>
            <person name="Munson G."/>
            <person name="Naylor J."/>
            <person name="Newes C."/>
            <person name="Nguyen C."/>
            <person name="Nguyen N."/>
            <person name="Nguyen T."/>
            <person name="Nicol R."/>
            <person name="Nielsen C."/>
            <person name="Nizzari M."/>
            <person name="Norbu C."/>
            <person name="Norbu N."/>
            <person name="O'donnell P."/>
            <person name="Okoawo O."/>
            <person name="O'leary S."/>
            <person name="Omotosho B."/>
            <person name="O'neill K."/>
            <person name="Osman S."/>
            <person name="Parker S."/>
            <person name="Perrin D."/>
            <person name="Phunkhang P."/>
            <person name="Piqani B."/>
            <person name="Purcell S."/>
            <person name="Rachupka T."/>
            <person name="Ramasamy U."/>
            <person name="Rameau R."/>
            <person name="Ray V."/>
            <person name="Raymond C."/>
            <person name="Retta R."/>
            <person name="Richardson S."/>
            <person name="Rise C."/>
            <person name="Rodriguez J."/>
            <person name="Rogers J."/>
            <person name="Rogov P."/>
            <person name="Rutman M."/>
            <person name="Schupbach R."/>
            <person name="Seaman C."/>
            <person name="Settipalli S."/>
            <person name="Sharpe T."/>
            <person name="Sheridan J."/>
            <person name="Sherpa N."/>
            <person name="Shi J."/>
            <person name="Smirnov S."/>
            <person name="Smith C."/>
            <person name="Sougnez C."/>
            <person name="Spencer B."/>
            <person name="Stalker J."/>
            <person name="Stange-thomann N."/>
            <person name="Stavropoulos S."/>
            <person name="Stetson K."/>
            <person name="Stone C."/>
            <person name="Stone S."/>
            <person name="Stubbs M."/>
            <person name="Talamas J."/>
            <person name="Tchuinga P."/>
            <person name="Tenzing P."/>
            <person name="Tesfaye S."/>
            <person name="Theodore J."/>
            <person name="Thoulutsang Y."/>
            <person name="Topham K."/>
            <person name="Towey S."/>
            <person name="Tsamla T."/>
            <person name="Tsomo N."/>
            <person name="Vallee D."/>
            <person name="Vassiliev H."/>
            <person name="Venkataraman V."/>
            <person name="Vinson J."/>
            <person name="Vo A."/>
            <person name="Wade C."/>
            <person name="Wang S."/>
            <person name="Wangchuk T."/>
            <person name="Wangdi T."/>
            <person name="Whittaker C."/>
            <person name="Wilkinson J."/>
            <person name="Wu Y."/>
            <person name="Wyman D."/>
            <person name="Yadav S."/>
            <person name="Yang S."/>
            <person name="Yang X."/>
            <person name="Yeager S."/>
            <person name="Yee E."/>
            <person name="Young G."/>
            <person name="Zainoun J."/>
            <person name="Zembeck L."/>
            <person name="Zimmer A."/>
            <person name="Zody M."/>
            <person name="Lander E."/>
        </authorList>
    </citation>
    <scope>NUCLEOTIDE SEQUENCE [LARGE SCALE GENOMIC DNA]</scope>
</reference>
<accession>H2YCL1</accession>
<dbReference type="HOGENOM" id="CLU_1547019_0_0_1"/>
<protein>
    <submittedName>
        <fullName evidence="1">Uncharacterized protein</fullName>
    </submittedName>
</protein>
<reference evidence="1" key="3">
    <citation type="submission" date="2025-09" db="UniProtKB">
        <authorList>
            <consortium name="Ensembl"/>
        </authorList>
    </citation>
    <scope>IDENTIFICATION</scope>
</reference>
<sequence>MTNDWCMYCFSEGLRKLVDLNIPLLFIFNDVAVVRELNSHQAIVGHVAKVLVPLVQTKDEQLAILRKIRLFLPAAHAKNGSGSVGMRSPMLSDAEEMDSKSIRSENYGGTSTKYTFEKSPAAHDVVMDDVTIHDVNDDEMQFDDEMDQTDPKSIKVHHYQPRKDFYSLTVSDM</sequence>
<dbReference type="Proteomes" id="UP000007875">
    <property type="component" value="Unassembled WGS sequence"/>
</dbReference>